<dbReference type="SUPFAM" id="SSF50475">
    <property type="entry name" value="FMN-binding split barrel"/>
    <property type="match status" value="1"/>
</dbReference>
<organism evidence="2">
    <name type="scientific">uncultured Sphingosinicella sp</name>
    <dbReference type="NCBI Taxonomy" id="478748"/>
    <lineage>
        <taxon>Bacteria</taxon>
        <taxon>Pseudomonadati</taxon>
        <taxon>Pseudomonadota</taxon>
        <taxon>Alphaproteobacteria</taxon>
        <taxon>Sphingomonadales</taxon>
        <taxon>Sphingosinicellaceae</taxon>
        <taxon>Sphingosinicella</taxon>
        <taxon>environmental samples</taxon>
    </lineage>
</organism>
<dbReference type="EMBL" id="CADCWD010000065">
    <property type="protein sequence ID" value="CAA9539731.1"/>
    <property type="molecule type" value="Genomic_DNA"/>
</dbReference>
<dbReference type="PANTHER" id="PTHR35802">
    <property type="entry name" value="PROTEASE SYNTHASE AND SPORULATION PROTEIN PAI 2"/>
    <property type="match status" value="1"/>
</dbReference>
<reference evidence="2" key="1">
    <citation type="submission" date="2020-02" db="EMBL/GenBank/DDBJ databases">
        <authorList>
            <person name="Meier V. D."/>
        </authorList>
    </citation>
    <scope>NUCLEOTIDE SEQUENCE</scope>
    <source>
        <strain evidence="2">AVDCRST_MAG23</strain>
    </source>
</reference>
<dbReference type="PANTHER" id="PTHR35802:SF1">
    <property type="entry name" value="PROTEASE SYNTHASE AND SPORULATION PROTEIN PAI 2"/>
    <property type="match status" value="1"/>
</dbReference>
<accession>A0A6J4U3Y1</accession>
<dbReference type="AlphaFoldDB" id="A0A6J4U3Y1"/>
<feature type="compositionally biased region" description="Low complexity" evidence="1">
    <location>
        <begin position="217"/>
        <end position="242"/>
    </location>
</feature>
<evidence type="ECO:0000256" key="1">
    <source>
        <dbReference type="SAM" id="MobiDB-lite"/>
    </source>
</evidence>
<sequence>MHPHPAFAWTDRGEMLAYLSDVSFSTIFVCGETGPVLVHTPVVRVGDDRLRFHISRANRAAAALEHAHALLSCVGPDAYVSPDWYGVPDQVPTWNYVAVECEGPLRKLDEAELAHLLEELSRDQEARLAPKPEWTRAKMAPGRFETMLKAIVGFEMRIQAMRGTRKLGQTKNTEQRQASAAGVAAAGNPAMGALMVPISFPGFPGEGDHAQHGGGAASDASSSSGGFAAAPPPRVARSPSPAKAGEDK</sequence>
<feature type="region of interest" description="Disordered" evidence="1">
    <location>
        <begin position="163"/>
        <end position="183"/>
    </location>
</feature>
<feature type="region of interest" description="Disordered" evidence="1">
    <location>
        <begin position="203"/>
        <end position="248"/>
    </location>
</feature>
<proteinExistence type="predicted"/>
<dbReference type="InterPro" id="IPR007396">
    <property type="entry name" value="TR_PAI2-type"/>
</dbReference>
<name>A0A6J4U3Y1_9SPHN</name>
<gene>
    <name evidence="2" type="ORF">AVDCRST_MAG23-1933</name>
</gene>
<dbReference type="InterPro" id="IPR012349">
    <property type="entry name" value="Split_barrel_FMN-bd"/>
</dbReference>
<protein>
    <submittedName>
        <fullName evidence="2">Negative transcriptional regulator</fullName>
    </submittedName>
</protein>
<dbReference type="Pfam" id="PF04299">
    <property type="entry name" value="FMN_bind_2"/>
    <property type="match status" value="1"/>
</dbReference>
<feature type="compositionally biased region" description="Polar residues" evidence="1">
    <location>
        <begin position="167"/>
        <end position="177"/>
    </location>
</feature>
<evidence type="ECO:0000313" key="2">
    <source>
        <dbReference type="EMBL" id="CAA9539731.1"/>
    </source>
</evidence>
<dbReference type="Gene3D" id="2.30.110.10">
    <property type="entry name" value="Electron Transport, Fmn-binding Protein, Chain A"/>
    <property type="match status" value="1"/>
</dbReference>